<dbReference type="AlphaFoldDB" id="A0AAD9UM11"/>
<dbReference type="KEGG" id="bdw:94338436"/>
<reference evidence="2" key="1">
    <citation type="journal article" date="2023" name="Nat. Microbiol.">
        <title>Babesia duncani multi-omics identifies virulence factors and drug targets.</title>
        <authorList>
            <person name="Singh P."/>
            <person name="Lonardi S."/>
            <person name="Liang Q."/>
            <person name="Vydyam P."/>
            <person name="Khabirova E."/>
            <person name="Fang T."/>
            <person name="Gihaz S."/>
            <person name="Thekkiniath J."/>
            <person name="Munshi M."/>
            <person name="Abel S."/>
            <person name="Ciampossin L."/>
            <person name="Batugedara G."/>
            <person name="Gupta M."/>
            <person name="Lu X.M."/>
            <person name="Lenz T."/>
            <person name="Chakravarty S."/>
            <person name="Cornillot E."/>
            <person name="Hu Y."/>
            <person name="Ma W."/>
            <person name="Gonzalez L.M."/>
            <person name="Sanchez S."/>
            <person name="Estrada K."/>
            <person name="Sanchez-Flores A."/>
            <person name="Montero E."/>
            <person name="Harb O.S."/>
            <person name="Le Roch K.G."/>
            <person name="Mamoun C.B."/>
        </authorList>
    </citation>
    <scope>NUCLEOTIDE SEQUENCE</scope>
    <source>
        <strain evidence="2">WA1</strain>
    </source>
</reference>
<dbReference type="RefSeq" id="XP_067801240.1">
    <property type="nucleotide sequence ID" value="XM_067949145.1"/>
</dbReference>
<keyword evidence="1" id="KW-0472">Membrane</keyword>
<gene>
    <name evidence="2" type="ORF">BdWA1_004142</name>
</gene>
<feature type="transmembrane region" description="Helical" evidence="1">
    <location>
        <begin position="21"/>
        <end position="37"/>
    </location>
</feature>
<dbReference type="EMBL" id="JALLKP010000136">
    <property type="protein sequence ID" value="KAK2194394.1"/>
    <property type="molecule type" value="Genomic_DNA"/>
</dbReference>
<comment type="caution">
    <text evidence="2">The sequence shown here is derived from an EMBL/GenBank/DDBJ whole genome shotgun (WGS) entry which is preliminary data.</text>
</comment>
<protein>
    <submittedName>
        <fullName evidence="2">Uncharacterized protein</fullName>
    </submittedName>
</protein>
<name>A0AAD9UM11_9APIC</name>
<accession>A0AAD9UM11</accession>
<keyword evidence="1" id="KW-1133">Transmembrane helix</keyword>
<dbReference type="Proteomes" id="UP001214638">
    <property type="component" value="Unassembled WGS sequence"/>
</dbReference>
<keyword evidence="1" id="KW-0812">Transmembrane</keyword>
<keyword evidence="3" id="KW-1185">Reference proteome</keyword>
<sequence>MVQLGSDVAVSNVARNRNRRVGHVLLLCLLAASLLLLNDSGKNNEIITESETFRIRTWTTSPGKGFEIRTFVHGALTLPEVLIRSDDLKLNIQSSRLSDIDEYCLVAREIDLGSIKFETRRVDIGLVLIAPILHAWKINSHSSQSYSDIVALIKAPLSICQSKCHSWTCHSSDDFDNSLCIIVAKHRRIQEIFAAVAAVQSGNIDSSGAIVGMFCGNPILQRGIGSIEYIFFINKRIANGQNSGYFVCKYSLETNEVAECFYPQKAIAEPNTPLPLAFHGDHGYNLISYNTAELSLRIVYKVNRLSSGWVLQYAAAQSGLLTFLASTPPYDVIVVYDLQTGDESFNSLFS</sequence>
<evidence type="ECO:0000256" key="1">
    <source>
        <dbReference type="SAM" id="Phobius"/>
    </source>
</evidence>
<organism evidence="2 3">
    <name type="scientific">Babesia duncani</name>
    <dbReference type="NCBI Taxonomy" id="323732"/>
    <lineage>
        <taxon>Eukaryota</taxon>
        <taxon>Sar</taxon>
        <taxon>Alveolata</taxon>
        <taxon>Apicomplexa</taxon>
        <taxon>Aconoidasida</taxon>
        <taxon>Piroplasmida</taxon>
        <taxon>Babesiidae</taxon>
        <taxon>Babesia</taxon>
    </lineage>
</organism>
<proteinExistence type="predicted"/>
<dbReference type="GeneID" id="94338436"/>
<evidence type="ECO:0000313" key="3">
    <source>
        <dbReference type="Proteomes" id="UP001214638"/>
    </source>
</evidence>
<evidence type="ECO:0000313" key="2">
    <source>
        <dbReference type="EMBL" id="KAK2194394.1"/>
    </source>
</evidence>